<dbReference type="CDD" id="cd23767">
    <property type="entry name" value="IQCD"/>
    <property type="match status" value="3"/>
</dbReference>
<feature type="compositionally biased region" description="Low complexity" evidence="12">
    <location>
        <begin position="341"/>
        <end position="350"/>
    </location>
</feature>
<dbReference type="OrthoDB" id="2148418at2759"/>
<keyword evidence="10" id="KW-0539">Nucleus</keyword>
<feature type="compositionally biased region" description="Basic and acidic residues" evidence="12">
    <location>
        <begin position="323"/>
        <end position="332"/>
    </location>
</feature>
<dbReference type="GO" id="GO:0007051">
    <property type="term" value="P:spindle organization"/>
    <property type="evidence" value="ECO:0007669"/>
    <property type="project" value="TreeGrafter"/>
</dbReference>
<dbReference type="HOGENOM" id="CLU_000237_0_0_1"/>
<dbReference type="InterPro" id="IPR051185">
    <property type="entry name" value="ASPM"/>
</dbReference>
<feature type="compositionally biased region" description="Polar residues" evidence="12">
    <location>
        <begin position="1"/>
        <end position="16"/>
    </location>
</feature>
<dbReference type="Pfam" id="PF00612">
    <property type="entry name" value="IQ"/>
    <property type="match status" value="20"/>
</dbReference>
<dbReference type="PROSITE" id="PS50021">
    <property type="entry name" value="CH"/>
    <property type="match status" value="2"/>
</dbReference>
<organism evidence="14 15">
    <name type="scientific">Lottia gigantea</name>
    <name type="common">Giant owl limpet</name>
    <dbReference type="NCBI Taxonomy" id="225164"/>
    <lineage>
        <taxon>Eukaryota</taxon>
        <taxon>Metazoa</taxon>
        <taxon>Spiralia</taxon>
        <taxon>Lophotrochozoa</taxon>
        <taxon>Mollusca</taxon>
        <taxon>Gastropoda</taxon>
        <taxon>Patellogastropoda</taxon>
        <taxon>Lottioidea</taxon>
        <taxon>Lottiidae</taxon>
        <taxon>Lottia</taxon>
    </lineage>
</organism>
<proteinExistence type="predicted"/>
<feature type="region of interest" description="Disordered" evidence="12">
    <location>
        <begin position="636"/>
        <end position="679"/>
    </location>
</feature>
<feature type="region of interest" description="Disordered" evidence="12">
    <location>
        <begin position="906"/>
        <end position="1113"/>
    </location>
</feature>
<dbReference type="InterPro" id="IPR001715">
    <property type="entry name" value="CH_dom"/>
</dbReference>
<dbReference type="CDD" id="cd21223">
    <property type="entry name" value="CH_ASPM_rpt1"/>
    <property type="match status" value="1"/>
</dbReference>
<evidence type="ECO:0000256" key="7">
    <source>
        <dbReference type="ARBA" id="ARBA00022776"/>
    </source>
</evidence>
<feature type="compositionally biased region" description="Basic and acidic residues" evidence="12">
    <location>
        <begin position="351"/>
        <end position="361"/>
    </location>
</feature>
<dbReference type="CDD" id="cd21224">
    <property type="entry name" value="CH_ASPM_rpt2"/>
    <property type="match status" value="1"/>
</dbReference>
<evidence type="ECO:0000256" key="5">
    <source>
        <dbReference type="ARBA" id="ARBA00022618"/>
    </source>
</evidence>
<evidence type="ECO:0000256" key="12">
    <source>
        <dbReference type="SAM" id="MobiDB-lite"/>
    </source>
</evidence>
<feature type="compositionally biased region" description="Basic and acidic residues" evidence="12">
    <location>
        <begin position="561"/>
        <end position="571"/>
    </location>
</feature>
<dbReference type="SUPFAM" id="SSF48371">
    <property type="entry name" value="ARM repeat"/>
    <property type="match status" value="1"/>
</dbReference>
<dbReference type="InterPro" id="IPR031549">
    <property type="entry name" value="ASH"/>
</dbReference>
<feature type="compositionally biased region" description="Low complexity" evidence="12">
    <location>
        <begin position="921"/>
        <end position="938"/>
    </location>
</feature>
<dbReference type="STRING" id="225164.V4BV55"/>
<evidence type="ECO:0000256" key="1">
    <source>
        <dbReference type="ARBA" id="ARBA00004123"/>
    </source>
</evidence>
<evidence type="ECO:0000256" key="4">
    <source>
        <dbReference type="ARBA" id="ARBA00022553"/>
    </source>
</evidence>
<keyword evidence="5" id="KW-0132">Cell division</keyword>
<keyword evidence="4" id="KW-0597">Phosphoprotein</keyword>
<accession>V4BV55</accession>
<comment type="subcellular location">
    <subcellularLocation>
        <location evidence="2">Cytoplasm</location>
    </subcellularLocation>
    <subcellularLocation>
        <location evidence="1">Nucleus</location>
    </subcellularLocation>
</comment>
<dbReference type="GO" id="GO:0005634">
    <property type="term" value="C:nucleus"/>
    <property type="evidence" value="ECO:0007669"/>
    <property type="project" value="UniProtKB-SubCell"/>
</dbReference>
<dbReference type="FunFam" id="1.10.418.10:FF:000051">
    <property type="entry name" value="Abnormal spindle-like microcephaly-associated protein homolog"/>
    <property type="match status" value="1"/>
</dbReference>
<dbReference type="InterPro" id="IPR016024">
    <property type="entry name" value="ARM-type_fold"/>
</dbReference>
<feature type="compositionally biased region" description="Low complexity" evidence="12">
    <location>
        <begin position="973"/>
        <end position="982"/>
    </location>
</feature>
<keyword evidence="11" id="KW-0131">Cell cycle</keyword>
<dbReference type="Gene3D" id="1.20.5.190">
    <property type="match status" value="18"/>
</dbReference>
<dbReference type="InterPro" id="IPR000048">
    <property type="entry name" value="IQ_motif_EF-hand-BS"/>
</dbReference>
<dbReference type="Pfam" id="PF15780">
    <property type="entry name" value="ASH"/>
    <property type="match status" value="1"/>
</dbReference>
<feature type="domain" description="Calponin-homology (CH)" evidence="13">
    <location>
        <begin position="1373"/>
        <end position="1508"/>
    </location>
</feature>
<dbReference type="SMART" id="SM00015">
    <property type="entry name" value="IQ"/>
    <property type="match status" value="42"/>
</dbReference>
<feature type="compositionally biased region" description="Basic and acidic residues" evidence="12">
    <location>
        <begin position="852"/>
        <end position="867"/>
    </location>
</feature>
<evidence type="ECO:0000313" key="14">
    <source>
        <dbReference type="EMBL" id="ESO92879.1"/>
    </source>
</evidence>
<dbReference type="GeneID" id="20249102"/>
<dbReference type="GO" id="GO:0051295">
    <property type="term" value="P:establishment of meiotic spindle localization"/>
    <property type="evidence" value="ECO:0007669"/>
    <property type="project" value="TreeGrafter"/>
</dbReference>
<dbReference type="CTD" id="20249102"/>
<evidence type="ECO:0000256" key="3">
    <source>
        <dbReference type="ARBA" id="ARBA00022490"/>
    </source>
</evidence>
<dbReference type="PANTHER" id="PTHR22706:SF1">
    <property type="entry name" value="ASSEMBLY FACTOR FOR SPINDLE MICROTUBULES"/>
    <property type="match status" value="1"/>
</dbReference>
<dbReference type="GO" id="GO:0051301">
    <property type="term" value="P:cell division"/>
    <property type="evidence" value="ECO:0007669"/>
    <property type="project" value="UniProtKB-KW"/>
</dbReference>
<evidence type="ECO:0000259" key="13">
    <source>
        <dbReference type="PROSITE" id="PS50021"/>
    </source>
</evidence>
<evidence type="ECO:0000256" key="2">
    <source>
        <dbReference type="ARBA" id="ARBA00004496"/>
    </source>
</evidence>
<dbReference type="Proteomes" id="UP000030746">
    <property type="component" value="Unassembled WGS sequence"/>
</dbReference>
<name>V4BV55_LOTGI</name>
<evidence type="ECO:0000256" key="9">
    <source>
        <dbReference type="ARBA" id="ARBA00023054"/>
    </source>
</evidence>
<dbReference type="GO" id="GO:0005516">
    <property type="term" value="F:calmodulin binding"/>
    <property type="evidence" value="ECO:0007669"/>
    <property type="project" value="UniProtKB-KW"/>
</dbReference>
<keyword evidence="7" id="KW-0498">Mitosis</keyword>
<feature type="domain" description="Calponin-homology (CH)" evidence="13">
    <location>
        <begin position="1559"/>
        <end position="1707"/>
    </location>
</feature>
<dbReference type="InterPro" id="IPR027417">
    <property type="entry name" value="P-loop_NTPase"/>
</dbReference>
<feature type="region of interest" description="Disordered" evidence="12">
    <location>
        <begin position="799"/>
        <end position="819"/>
    </location>
</feature>
<feature type="compositionally biased region" description="Basic and acidic residues" evidence="12">
    <location>
        <begin position="636"/>
        <end position="665"/>
    </location>
</feature>
<sequence length="3344" mass="387546">MTTNEELNDSLSTSILNGDGMGTPSQKKKMRRSWFETPPPTKLEIALEKKKRRSSGAARRKSDEEVETLILTHFTSAPRIGFGNIKVGKAKSRILIVRNPHEYEQEVIVERFPYKKNFSIDSTKFTVDPDDYKTLSITWAPDEASSCREMVLFKVDGVYRLQAYVFGNAEEIKQKKVTKRGKKGLLGIKVKKPFSIISTPGLACIRDNYSPLDAEKPRLSNVKQHPVVGEKYELLDKHSGENTPPPLESTAISVSSIGYTNNGDRVPELGCSPTFSPILKTSEVDGSCVVADSCYSDTQFSALRDVDDTSVISKRIAELEDKSSRLSDKDTLIDTPKNRKGQNSRNSSRNKSTENENKENSPLKCPKTKSAPEIIKSTEKKFLSPETFLNDSLNPDSVKVPIKQHPVFACIHENQTVSPNSFLEDMNNSHGDSSLKGEVPSPSKVLQDAIPHNLIVEQLKNVQTSLHEQSFDKLLSHTQKKCIQKISSSKAPVVNLSNPTVGKGAEDRRTTFLKQKQVKKTEKIVKKQVDYQSPRRTTFLVSLKKNRASVKKEELTKSCKKTESINKEDKPKRRKLLGSNKVGQTPVSKQGKSREEKEEVITFDSVAMTRTKEVVEEVTIQTETQQVYQIFTGTVTKDKPSPNLQDTKRTHGKRLFDSNSPKKDTSPLARTVTKDKPSQVHGKVIGKNLFEDRESTITPQRTSPFIDEFGSPSVLPSSPSEISTRRTTLTVTKQRPSDALLHATQRVLDNNVFECTPTGRESNGENNDTCMVIEMKKSPSLLKVEDPTKSLFTQAPVSPVLLGSPSKLPTSPNPDMSRRSTHLVASPKFVDLSSVSPKRLFPPLDDVLEPVSEEKEKPDSINEKIENQENIPPVVDQLSIPNESTMSLKSLEDLSKDISDISIESETSVRSLKSSERQKSSQKVVSPKKPSRSGSSRQSVRERKPSGSSSGGKKEFNINNSTGNRSITPDVFSVTLSPTSSKTKTKPPVPTSVKKTKPFNSGTVSKPPPSRRQSLAPSTSRERLDTVSKATTDRRRSVNPVVSKMSAEKKFEPVASLTRSTNNRNTPRENLKSSTNLDKSTTKQPKTSTAPVIKKSLSTSVPSSTKKPRGPVKGLSQTKLMLIKKPKTAVPKHPMPFAARNMYYDERWLEKQERGFSHWLNFILTPPEEYNNNVEKTKVDAGSIFVDGMKGSGNTRLAPTKEVLSIRAYTARRRMNRLRRASCQLYQSESVIHVIRKVEIEVESRRLAVRKDRMLHADLGIKQSILDMLLCYNPLWLRIGLETIFGEMILLQSNNDVIGLSRFILYRLLSNPDIAAEYAHASVPHLYRDGYAEASSSHTLKKFLLLVYFLDKAKQSRLIDHDPCLFCKNADIKASKNLLVQFSRDFLSGEGDITKHLGYLGYIVSHIQTPLDEFDYAVSALGVDLRDGLRLTRVMEYLTNNWTLMSSLRSPAISRLQKIHNVEVVFKVLAERGLDVSQLDMKLNARDIVDGHREKTLNLLWHIIFHFQVDVLIDIEQLKAEIVILEKTLRVKVSMQKLLKSSADNQARRDSGETDVLKNERLTLLLKWCRLVCLHYGIKVENFTVSFSDGRALCYLIHHYYPALLPANLINTQTTASYMEAMEKKEEEEFDEDASFDWSQTPQSDLENPEMFEQLLISERENFKLLYEKVSGLGGIPLMLKAADMSNTIPDEKIVMTYVSHLCGRLLDIRAESRAARVIQIAWRKYWLRHAVQHQQKLNNAARVIQIAYREYRNRRLEEIQTCTAIKLQALWRGYKARKRTAILRKLKLNYKMSKAAHTIQRALQSNVQRKRYLRMKTAAVKVQSLFRGYMVRKQIQRQQKAVKTIQSFYHGYKQTLEYRQRFLSIKSSCITIQRKIKCFLKEKEGVTVRSAVIIQKYVRGFLQRLVYHRQLQYIIKIQANYRRHRKQTKFLAMKYAAIFIQRYYRKYKYECLMKAEKQKEEEACILLQHWYSEQQKLTLQKQNDAATKIQAIVRGFLCRKHIHIQNQAAIKLQSLLKMKIASNKFLRQKAAAIVLSHHFRSYLQQKRTQEEVKIQRNAAVKIQSQWRFFSQQRNFNSMKCAVVKIQSLIRRHIAVNTFQTKRQAAVLIQRRYRAVKMSRVKEYETYNTAVISIQTAFKTYMAVKTFRKQKLSAVKIQSYVKMVRCRKDFVRMKKAIEVIQVRIRAFQLMKQVQSEFQLKKTSCVKLQSYYRGHITRKQLHKMNTSATKIQATYRTYIAKQRFQKICQATRTLQTCYRNSRITKQCQGHFQKQKSSAILIQKCFRLYMEKRSTHLRKSSATMIQSAFRGYMARKSFQKVHSTVIFLQRLYKSSQITKTTRNHYLHQKHCTLVIQTVFRGYVIRRSYLKQRKAAITIQTVFRRWTNQHEYQRLKSVVCQIQRIYRNNRIAKCQRLSFVCMKKAAIRLQSCYHGYQQRMIYQRTLITIIRIQTWWRCISSYRKYCHDKKAIVNLQRLIRRNIEMKQEMSNLACKKAAILKIQSVYRGYVARKSYSHKMNAAVKIQSAWRGYMAYQQFWRIKRSEFLQTRKAAVCLQSVYKAKIIRQCYVQQRSSAITIQSWWRTILAIQLFKTQRKAASTIQMYYRNYREKKLAVEIQSKKEKSASLIQQFWRQYHDNKMKKQNMAAVKIQASVRTYLLQKQYRKKQASAICIQSVYRAYKTRKLYQNIYYSVVIIQNRWRAALKAKKARKRYLMTYGAIITIQAMVRGFLTRKKIKDENLKCILIQSNVRGYLARLHFLKLKAAAIVLQNIYRSNRLTMQTRAEYLQKKLAVLQIQKWYRSCRLIQTIQQLSAAIKIQSWYRCVRQRQTYCENRRKIICVQSCVRRYLSQKHSHQILSAIVTIQRNVRTYLLVKRLRCAIQKRHKSALLIQNTFRKCVRLKTERKHEAAIKIQSVVRSYHQRKVYKETINCVTVIQARIRTYLIRKQYHNLLVQHRAACTIQSAYRNHIIHLKEKAEVEKRRDFVVKFSVNVKYHLSAIVIQRLYLKHIILKRAQQYLPSIIYIQRKFRARKERRQFLTLRSLVCNLQNNIRYWLHQRHNSAIVLQKAVKLWLVKHRLEKQHRLICKIQAVWKGYVLRKKTHTKKLAEIRRRINKANESACEENKLGNRTTSALDYLLRYKQMSYVLEAVMHLEVATRLSPRCCERMVEVNAISVIFTLMKSCNRSLPHMEVIKYSISILLNLAKYEKTIDYVYDVEDSISNLLELMTIFREKGNIFTKTATLIGILALDHHRKQGIVSNRNYTDKIKSMYALTARKHKLEEGRNLVKAKIAASRTFNSTLPLSTPAKKRRIRPDWILNRDSIHEIENPMRAIKFVMDNLGLAPK</sequence>
<dbReference type="InterPro" id="IPR013783">
    <property type="entry name" value="Ig-like_fold"/>
</dbReference>
<dbReference type="EMBL" id="KB202014">
    <property type="protein sequence ID" value="ESO92879.1"/>
    <property type="molecule type" value="Genomic_DNA"/>
</dbReference>
<feature type="compositionally biased region" description="Polar residues" evidence="12">
    <location>
        <begin position="1072"/>
        <end position="1105"/>
    </location>
</feature>
<evidence type="ECO:0000313" key="15">
    <source>
        <dbReference type="Proteomes" id="UP000030746"/>
    </source>
</evidence>
<reference evidence="14 15" key="1">
    <citation type="journal article" date="2013" name="Nature">
        <title>Insights into bilaterian evolution from three spiralian genomes.</title>
        <authorList>
            <person name="Simakov O."/>
            <person name="Marletaz F."/>
            <person name="Cho S.J."/>
            <person name="Edsinger-Gonzales E."/>
            <person name="Havlak P."/>
            <person name="Hellsten U."/>
            <person name="Kuo D.H."/>
            <person name="Larsson T."/>
            <person name="Lv J."/>
            <person name="Arendt D."/>
            <person name="Savage R."/>
            <person name="Osoegawa K."/>
            <person name="de Jong P."/>
            <person name="Grimwood J."/>
            <person name="Chapman J.A."/>
            <person name="Shapiro H."/>
            <person name="Aerts A."/>
            <person name="Otillar R.P."/>
            <person name="Terry A.Y."/>
            <person name="Boore J.L."/>
            <person name="Grigoriev I.V."/>
            <person name="Lindberg D.R."/>
            <person name="Seaver E.C."/>
            <person name="Weisblat D.A."/>
            <person name="Putnam N.H."/>
            <person name="Rokhsar D.S."/>
        </authorList>
    </citation>
    <scope>NUCLEOTIDE SEQUENCE [LARGE SCALE GENOMIC DNA]</scope>
</reference>
<dbReference type="PROSITE" id="PS50096">
    <property type="entry name" value="IQ"/>
    <property type="match status" value="25"/>
</dbReference>
<feature type="region of interest" description="Disordered" evidence="12">
    <location>
        <begin position="841"/>
        <end position="879"/>
    </location>
</feature>
<dbReference type="GO" id="GO:0000922">
    <property type="term" value="C:spindle pole"/>
    <property type="evidence" value="ECO:0007669"/>
    <property type="project" value="TreeGrafter"/>
</dbReference>
<keyword evidence="3" id="KW-0963">Cytoplasm</keyword>
<dbReference type="InterPro" id="IPR036872">
    <property type="entry name" value="CH_dom_sf"/>
</dbReference>
<dbReference type="KEGG" id="lgi:LOTGIDRAFT_232956"/>
<evidence type="ECO:0000256" key="11">
    <source>
        <dbReference type="ARBA" id="ARBA00023306"/>
    </source>
</evidence>
<evidence type="ECO:0000256" key="6">
    <source>
        <dbReference type="ARBA" id="ARBA00022737"/>
    </source>
</evidence>
<evidence type="ECO:0000256" key="10">
    <source>
        <dbReference type="ARBA" id="ARBA00023242"/>
    </source>
</evidence>
<feature type="compositionally biased region" description="Polar residues" evidence="12">
    <location>
        <begin position="581"/>
        <end position="590"/>
    </location>
</feature>
<feature type="region of interest" description="Disordered" evidence="12">
    <location>
        <begin position="323"/>
        <end position="370"/>
    </location>
</feature>
<feature type="region of interest" description="Disordered" evidence="12">
    <location>
        <begin position="561"/>
        <end position="598"/>
    </location>
</feature>
<feature type="region of interest" description="Disordered" evidence="12">
    <location>
        <begin position="1"/>
        <end position="40"/>
    </location>
</feature>
<feature type="compositionally biased region" description="Polar residues" evidence="12">
    <location>
        <begin position="957"/>
        <end position="967"/>
    </location>
</feature>
<dbReference type="Pfam" id="PF00307">
    <property type="entry name" value="CH"/>
    <property type="match status" value="2"/>
</dbReference>
<dbReference type="SUPFAM" id="SSF47576">
    <property type="entry name" value="Calponin-homology domain, CH-domain"/>
    <property type="match status" value="1"/>
</dbReference>
<dbReference type="Gene3D" id="2.60.40.10">
    <property type="entry name" value="Immunoglobulins"/>
    <property type="match status" value="1"/>
</dbReference>
<dbReference type="PANTHER" id="PTHR22706">
    <property type="entry name" value="ASSEMBLY FACTOR FOR SPINDLE MICROTUBULES"/>
    <property type="match status" value="1"/>
</dbReference>
<dbReference type="RefSeq" id="XP_009056563.1">
    <property type="nucleotide sequence ID" value="XM_009058315.1"/>
</dbReference>
<dbReference type="GO" id="GO:0000278">
    <property type="term" value="P:mitotic cell cycle"/>
    <property type="evidence" value="ECO:0007669"/>
    <property type="project" value="TreeGrafter"/>
</dbReference>
<dbReference type="OMA" id="QSHWRAT"/>
<dbReference type="Gene3D" id="1.10.418.10">
    <property type="entry name" value="Calponin-like domain"/>
    <property type="match status" value="2"/>
</dbReference>
<keyword evidence="6" id="KW-0677">Repeat</keyword>
<protein>
    <recommendedName>
        <fullName evidence="13">Calponin-homology (CH) domain-containing protein</fullName>
    </recommendedName>
</protein>
<keyword evidence="15" id="KW-1185">Reference proteome</keyword>
<dbReference type="GO" id="GO:0005737">
    <property type="term" value="C:cytoplasm"/>
    <property type="evidence" value="ECO:0007669"/>
    <property type="project" value="UniProtKB-SubCell"/>
</dbReference>
<dbReference type="SMART" id="SM00033">
    <property type="entry name" value="CH"/>
    <property type="match status" value="2"/>
</dbReference>
<keyword evidence="8" id="KW-0112">Calmodulin-binding</keyword>
<keyword evidence="9" id="KW-0175">Coiled coil</keyword>
<gene>
    <name evidence="14" type="ORF">LOTGIDRAFT_232956</name>
</gene>
<dbReference type="SUPFAM" id="SSF52540">
    <property type="entry name" value="P-loop containing nucleoside triphosphate hydrolases"/>
    <property type="match status" value="10"/>
</dbReference>
<feature type="compositionally biased region" description="Basic and acidic residues" evidence="12">
    <location>
        <begin position="1020"/>
        <end position="1036"/>
    </location>
</feature>
<evidence type="ECO:0000256" key="8">
    <source>
        <dbReference type="ARBA" id="ARBA00022860"/>
    </source>
</evidence>